<dbReference type="SMART" id="SM00431">
    <property type="entry name" value="SCAN"/>
    <property type="match status" value="1"/>
</dbReference>
<dbReference type="PROSITE" id="PS50994">
    <property type="entry name" value="INTEGRASE"/>
    <property type="match status" value="1"/>
</dbReference>
<dbReference type="OMA" id="MAIWIRE"/>
<dbReference type="CDD" id="cd00303">
    <property type="entry name" value="retropepsin_like"/>
    <property type="match status" value="1"/>
</dbReference>
<dbReference type="PANTHER" id="PTHR46888:SF1">
    <property type="entry name" value="RIBONUCLEASE H"/>
    <property type="match status" value="1"/>
</dbReference>
<dbReference type="InterPro" id="IPR001584">
    <property type="entry name" value="Integrase_cat-core"/>
</dbReference>
<feature type="region of interest" description="Disordered" evidence="4">
    <location>
        <begin position="280"/>
        <end position="315"/>
    </location>
</feature>
<dbReference type="GO" id="GO:0003676">
    <property type="term" value="F:nucleic acid binding"/>
    <property type="evidence" value="ECO:0007669"/>
    <property type="project" value="InterPro"/>
</dbReference>
<feature type="compositionally biased region" description="Basic and acidic residues" evidence="4">
    <location>
        <begin position="7"/>
        <end position="19"/>
    </location>
</feature>
<keyword evidence="1" id="KW-0378">Hydrolase</keyword>
<dbReference type="InterPro" id="IPR038269">
    <property type="entry name" value="SCAN_sf"/>
</dbReference>
<feature type="compositionally biased region" description="Basic residues" evidence="4">
    <location>
        <begin position="498"/>
        <end position="509"/>
    </location>
</feature>
<dbReference type="GO" id="GO:0004190">
    <property type="term" value="F:aspartic-type endopeptidase activity"/>
    <property type="evidence" value="ECO:0007669"/>
    <property type="project" value="InterPro"/>
</dbReference>
<dbReference type="CDD" id="cd07936">
    <property type="entry name" value="SCAN"/>
    <property type="match status" value="1"/>
</dbReference>
<dbReference type="SUPFAM" id="SSF53098">
    <property type="entry name" value="Ribonuclease H-like"/>
    <property type="match status" value="1"/>
</dbReference>
<dbReference type="InterPro" id="IPR036875">
    <property type="entry name" value="Znf_CCHC_sf"/>
</dbReference>
<dbReference type="AlphaFoldDB" id="A0A8C5FCX8"/>
<evidence type="ECO:0000259" key="7">
    <source>
        <dbReference type="PROSITE" id="PS50804"/>
    </source>
</evidence>
<dbReference type="PROSITE" id="PS50804">
    <property type="entry name" value="SCAN_BOX"/>
    <property type="match status" value="1"/>
</dbReference>
<keyword evidence="3" id="KW-0863">Zinc-finger</keyword>
<feature type="region of interest" description="Disordered" evidence="4">
    <location>
        <begin position="498"/>
        <end position="523"/>
    </location>
</feature>
<feature type="compositionally biased region" description="Polar residues" evidence="4">
    <location>
        <begin position="920"/>
        <end position="938"/>
    </location>
</feature>
<proteinExistence type="predicted"/>
<feature type="domain" description="SCAN box" evidence="7">
    <location>
        <begin position="196"/>
        <end position="275"/>
    </location>
</feature>
<evidence type="ECO:0000256" key="3">
    <source>
        <dbReference type="PROSITE-ProRule" id="PRU00047"/>
    </source>
</evidence>
<dbReference type="PROSITE" id="PS50158">
    <property type="entry name" value="ZF_CCHC"/>
    <property type="match status" value="1"/>
</dbReference>
<dbReference type="Gene3D" id="3.30.420.10">
    <property type="entry name" value="Ribonuclease H-like superfamily/Ribonuclease H"/>
    <property type="match status" value="1"/>
</dbReference>
<dbReference type="InterPro" id="IPR001995">
    <property type="entry name" value="Peptidase_A2_cat"/>
</dbReference>
<keyword evidence="3" id="KW-0862">Zinc</keyword>
<dbReference type="Pfam" id="PF17921">
    <property type="entry name" value="Integrase_H2C2"/>
    <property type="match status" value="1"/>
</dbReference>
<evidence type="ECO:0000313" key="9">
    <source>
        <dbReference type="Ensembl" id="ENSGMOP00000027463.1"/>
    </source>
</evidence>
<dbReference type="SUPFAM" id="SSF47353">
    <property type="entry name" value="Retrovirus capsid dimerization domain-like"/>
    <property type="match status" value="1"/>
</dbReference>
<evidence type="ECO:0000259" key="5">
    <source>
        <dbReference type="PROSITE" id="PS50158"/>
    </source>
</evidence>
<accession>A0A8C5FCX8</accession>
<evidence type="ECO:0000259" key="8">
    <source>
        <dbReference type="PROSITE" id="PS50994"/>
    </source>
</evidence>
<dbReference type="InterPro" id="IPR001878">
    <property type="entry name" value="Znf_CCHC"/>
</dbReference>
<dbReference type="InterPro" id="IPR003309">
    <property type="entry name" value="SCAN_dom"/>
</dbReference>
<keyword evidence="2" id="KW-0548">Nucleotidyltransferase</keyword>
<feature type="region of interest" description="Disordered" evidence="4">
    <location>
        <begin position="904"/>
        <end position="938"/>
    </location>
</feature>
<name>A0A8C5FCX8_GADMO</name>
<dbReference type="Pfam" id="PF00665">
    <property type="entry name" value="rve"/>
    <property type="match status" value="1"/>
</dbReference>
<dbReference type="SUPFAM" id="SSF50630">
    <property type="entry name" value="Acid proteases"/>
    <property type="match status" value="1"/>
</dbReference>
<dbReference type="InterPro" id="IPR036397">
    <property type="entry name" value="RNaseH_sf"/>
</dbReference>
<feature type="region of interest" description="Disordered" evidence="4">
    <location>
        <begin position="1"/>
        <end position="41"/>
    </location>
</feature>
<protein>
    <submittedName>
        <fullName evidence="9">Uncharacterized protein</fullName>
    </submittedName>
</protein>
<dbReference type="GO" id="GO:0006508">
    <property type="term" value="P:proteolysis"/>
    <property type="evidence" value="ECO:0007669"/>
    <property type="project" value="InterPro"/>
</dbReference>
<feature type="domain" description="CCHC-type" evidence="5">
    <location>
        <begin position="326"/>
        <end position="341"/>
    </location>
</feature>
<feature type="compositionally biased region" description="Basic and acidic residues" evidence="4">
    <location>
        <begin position="294"/>
        <end position="304"/>
    </location>
</feature>
<dbReference type="Pfam" id="PF00077">
    <property type="entry name" value="RVP"/>
    <property type="match status" value="1"/>
</dbReference>
<evidence type="ECO:0000256" key="4">
    <source>
        <dbReference type="SAM" id="MobiDB-lite"/>
    </source>
</evidence>
<dbReference type="Ensembl" id="ENSGMOT00000038267.1">
    <property type="protein sequence ID" value="ENSGMOP00000027463.1"/>
    <property type="gene ID" value="ENSGMOG00000029142.1"/>
</dbReference>
<feature type="domain" description="Integrase catalytic" evidence="8">
    <location>
        <begin position="662"/>
        <end position="820"/>
    </location>
</feature>
<dbReference type="Proteomes" id="UP000694546">
    <property type="component" value="Chromosome 5"/>
</dbReference>
<evidence type="ECO:0000313" key="10">
    <source>
        <dbReference type="Proteomes" id="UP000694546"/>
    </source>
</evidence>
<keyword evidence="10" id="KW-1185">Reference proteome</keyword>
<dbReference type="InterPro" id="IPR012337">
    <property type="entry name" value="RNaseH-like_sf"/>
</dbReference>
<keyword evidence="3" id="KW-0479">Metal-binding</keyword>
<keyword evidence="2" id="KW-0808">Transferase</keyword>
<dbReference type="InterPro" id="IPR018061">
    <property type="entry name" value="Retropepsins"/>
</dbReference>
<dbReference type="PROSITE" id="PS50175">
    <property type="entry name" value="ASP_PROT_RETROV"/>
    <property type="match status" value="1"/>
</dbReference>
<dbReference type="Gene3D" id="1.10.340.70">
    <property type="match status" value="1"/>
</dbReference>
<dbReference type="PANTHER" id="PTHR46888">
    <property type="entry name" value="ZINC KNUCKLE DOMAINCONTAINING PROTEIN-RELATED"/>
    <property type="match status" value="1"/>
</dbReference>
<dbReference type="GeneTree" id="ENSGT00940000169353"/>
<dbReference type="GO" id="GO:0008270">
    <property type="term" value="F:zinc ion binding"/>
    <property type="evidence" value="ECO:0007669"/>
    <property type="project" value="UniProtKB-KW"/>
</dbReference>
<sequence length="938" mass="106448">MGPKAKPAKEGDVRHQREEEQVDTTSTRPTEGEGPLGTGSPAEGVVSELASMMKIMLQAQEVRESRWEKVVQSQDQRWKVMSHQFQLLQGEVGNILSSGSSRANTLTGDSRETRFKDPKLQPLSKEDDIEHFLATFERVAVTCRWPESTWTIRIVPLLTGKARGAFVAMDMEDTDDYILVKEAIMKKYNIRPETYRQKFRTSEILPGETPRELYVRLKEYLQKWIRPEKHSVKEITEMFILEQFMDMLGEDMAIWIREHDPKTAEEAARLAEVFQSARLGTRGPSTSWWSSAGRKSDGGDEKRGQSYGRSTSYNRWPDGTRQDGNCFHCGKPGHTRQNCQEKKTQDTNMCYAPRPHTQHAPNSTGHSVQVLVNGEAVKALVDTGSSQTLVHQSLIPLEECRVQPPVKVCCVHGDVKSYPTAEIFLTVSGQTFFMSVAVAPQLPYKVVLGHDLPILCDLIPQVKHCNAVTRAQRVSELRALPFAENELVLDVESRGERKRLSRQEKRRQKITVEAGQEKQEWTQPSRALEMDIPTNIVELQRQDKTRELWFQKATGGVKGTQSTSSGTQDARYILKNDILYQVKGECENLVVPGPIREKVMTLAHSIPWSGHLGKNKTLARIGSRFSWPNMYTDVSSFVRACPGRQLTSGRAVPRAHLHSLPIIDTPFSRIGMDIVGPLERSKGGYRYILVLCDYATRYPEAFPLKNIKARQVANCLVQLFSRVGVPREVLTDQGTNFLSTLLRQVYSLLGIKGIKITPYHPQTDGLVERFNRTLKTMLRRFVSQTGKDWDEWLPYLLFAYREVPQASTGFSPFELLYGLQVRGPWDLLKELWEGPKEENQNVALYVIQMRNRLEEMSALAHQNMELAQKKQKPGMMEKPGKGPLCRAKRCCSYCPQMTTNSWLSGMAPMRSPGGRERSPMRSTCQSGVRRNKLFMSTP</sequence>
<organism evidence="9 10">
    <name type="scientific">Gadus morhua</name>
    <name type="common">Atlantic cod</name>
    <dbReference type="NCBI Taxonomy" id="8049"/>
    <lineage>
        <taxon>Eukaryota</taxon>
        <taxon>Metazoa</taxon>
        <taxon>Chordata</taxon>
        <taxon>Craniata</taxon>
        <taxon>Vertebrata</taxon>
        <taxon>Euteleostomi</taxon>
        <taxon>Actinopterygii</taxon>
        <taxon>Neopterygii</taxon>
        <taxon>Teleostei</taxon>
        <taxon>Neoteleostei</taxon>
        <taxon>Acanthomorphata</taxon>
        <taxon>Zeiogadaria</taxon>
        <taxon>Gadariae</taxon>
        <taxon>Gadiformes</taxon>
        <taxon>Gadoidei</taxon>
        <taxon>Gadidae</taxon>
        <taxon>Gadus</taxon>
    </lineage>
</organism>
<reference evidence="9" key="1">
    <citation type="submission" date="2025-08" db="UniProtKB">
        <authorList>
            <consortium name="Ensembl"/>
        </authorList>
    </citation>
    <scope>IDENTIFICATION</scope>
</reference>
<dbReference type="Gene3D" id="2.40.70.10">
    <property type="entry name" value="Acid Proteases"/>
    <property type="match status" value="1"/>
</dbReference>
<evidence type="ECO:0000256" key="2">
    <source>
        <dbReference type="ARBA" id="ARBA00022918"/>
    </source>
</evidence>
<dbReference type="InterPro" id="IPR021109">
    <property type="entry name" value="Peptidase_aspartic_dom_sf"/>
</dbReference>
<reference evidence="9" key="2">
    <citation type="submission" date="2025-09" db="UniProtKB">
        <authorList>
            <consortium name="Ensembl"/>
        </authorList>
    </citation>
    <scope>IDENTIFICATION</scope>
</reference>
<feature type="domain" description="Peptidase A2" evidence="6">
    <location>
        <begin position="377"/>
        <end position="452"/>
    </location>
</feature>
<dbReference type="SUPFAM" id="SSF57756">
    <property type="entry name" value="Retrovirus zinc finger-like domains"/>
    <property type="match status" value="1"/>
</dbReference>
<evidence type="ECO:0000256" key="1">
    <source>
        <dbReference type="ARBA" id="ARBA00022801"/>
    </source>
</evidence>
<evidence type="ECO:0000259" key="6">
    <source>
        <dbReference type="PROSITE" id="PS50175"/>
    </source>
</evidence>
<dbReference type="Pfam" id="PF02023">
    <property type="entry name" value="SCAN"/>
    <property type="match status" value="1"/>
</dbReference>
<dbReference type="Gene3D" id="1.10.4020.10">
    <property type="entry name" value="DNA breaking-rejoining enzymes"/>
    <property type="match status" value="1"/>
</dbReference>
<keyword evidence="2" id="KW-0695">RNA-directed DNA polymerase</keyword>
<dbReference type="InterPro" id="IPR041588">
    <property type="entry name" value="Integrase_H2C2"/>
</dbReference>